<dbReference type="RefSeq" id="WP_214300279.1">
    <property type="nucleotide sequence ID" value="NZ_JAHDYS010000013.1"/>
</dbReference>
<evidence type="ECO:0000256" key="2">
    <source>
        <dbReference type="ARBA" id="ARBA00023067"/>
    </source>
</evidence>
<proteinExistence type="inferred from homology"/>
<organism evidence="5 6">
    <name type="scientific">Pelotalea chapellei</name>
    <dbReference type="NCBI Taxonomy" id="44671"/>
    <lineage>
        <taxon>Bacteria</taxon>
        <taxon>Pseudomonadati</taxon>
        <taxon>Thermodesulfobacteriota</taxon>
        <taxon>Desulfuromonadia</taxon>
        <taxon>Geobacterales</taxon>
        <taxon>Geobacteraceae</taxon>
        <taxon>Pelotalea</taxon>
    </lineage>
</organism>
<protein>
    <submittedName>
        <fullName evidence="5">HU family DNA-binding protein</fullName>
    </submittedName>
</protein>
<keyword evidence="6" id="KW-1185">Reference proteome</keyword>
<evidence type="ECO:0000256" key="3">
    <source>
        <dbReference type="ARBA" id="ARBA00023125"/>
    </source>
</evidence>
<dbReference type="Pfam" id="PF00216">
    <property type="entry name" value="Bac_DNA_binding"/>
    <property type="match status" value="1"/>
</dbReference>
<dbReference type="GO" id="GO:0003677">
    <property type="term" value="F:DNA binding"/>
    <property type="evidence" value="ECO:0007669"/>
    <property type="project" value="UniProtKB-KW"/>
</dbReference>
<comment type="caution">
    <text evidence="5">The sequence shown here is derived from an EMBL/GenBank/DDBJ whole genome shotgun (WGS) entry which is preliminary data.</text>
</comment>
<keyword evidence="2" id="KW-0226">DNA condensation</keyword>
<accession>A0ABS5UAZ2</accession>
<comment type="similarity">
    <text evidence="1 4">Belongs to the bacterial histone-like protein family.</text>
</comment>
<dbReference type="EMBL" id="JAHDYS010000013">
    <property type="protein sequence ID" value="MBT1072858.1"/>
    <property type="molecule type" value="Genomic_DNA"/>
</dbReference>
<reference evidence="5 6" key="1">
    <citation type="submission" date="2021-05" db="EMBL/GenBank/DDBJ databases">
        <title>The draft genome of Geobacter chapellei DSM 13688.</title>
        <authorList>
            <person name="Xu Z."/>
            <person name="Masuda Y."/>
            <person name="Itoh H."/>
            <person name="Senoo K."/>
        </authorList>
    </citation>
    <scope>NUCLEOTIDE SEQUENCE [LARGE SCALE GENOMIC DNA]</scope>
    <source>
        <strain evidence="5 6">DSM 13688</strain>
    </source>
</reference>
<gene>
    <name evidence="5" type="ORF">KJB30_13765</name>
</gene>
<dbReference type="InterPro" id="IPR010992">
    <property type="entry name" value="IHF-like_DNA-bd_dom_sf"/>
</dbReference>
<dbReference type="Gene3D" id="4.10.520.10">
    <property type="entry name" value="IHF-like DNA-binding proteins"/>
    <property type="match status" value="1"/>
</dbReference>
<dbReference type="InterPro" id="IPR000119">
    <property type="entry name" value="Hist_DNA-bd"/>
</dbReference>
<dbReference type="Proteomes" id="UP000784128">
    <property type="component" value="Unassembled WGS sequence"/>
</dbReference>
<evidence type="ECO:0000256" key="1">
    <source>
        <dbReference type="ARBA" id="ARBA00010529"/>
    </source>
</evidence>
<dbReference type="PANTHER" id="PTHR33175:SF3">
    <property type="entry name" value="DNA-BINDING PROTEIN HU-BETA"/>
    <property type="match status" value="1"/>
</dbReference>
<dbReference type="PRINTS" id="PR01727">
    <property type="entry name" value="DNABINDINGHU"/>
</dbReference>
<keyword evidence="3 5" id="KW-0238">DNA-binding</keyword>
<dbReference type="SUPFAM" id="SSF47729">
    <property type="entry name" value="IHF-like DNA-binding proteins"/>
    <property type="match status" value="1"/>
</dbReference>
<name>A0ABS5UAZ2_9BACT</name>
<sequence length="88" mass="8904">MTKGEFIASVAEKTGLTKAAAAEAVDAFVATVAETLKAGGKITFPGFGTFSVSERAARKGRNPQTGAELQIAASKSGKFAAGKDLKGL</sequence>
<dbReference type="InterPro" id="IPR020816">
    <property type="entry name" value="Histone-like_DNA-bd_CS"/>
</dbReference>
<evidence type="ECO:0000313" key="6">
    <source>
        <dbReference type="Proteomes" id="UP000784128"/>
    </source>
</evidence>
<dbReference type="PROSITE" id="PS00045">
    <property type="entry name" value="HISTONE_LIKE"/>
    <property type="match status" value="1"/>
</dbReference>
<evidence type="ECO:0000313" key="5">
    <source>
        <dbReference type="EMBL" id="MBT1072858.1"/>
    </source>
</evidence>
<dbReference type="SMART" id="SM00411">
    <property type="entry name" value="BHL"/>
    <property type="match status" value="1"/>
</dbReference>
<dbReference type="PANTHER" id="PTHR33175">
    <property type="entry name" value="DNA-BINDING PROTEIN HU"/>
    <property type="match status" value="1"/>
</dbReference>
<evidence type="ECO:0000256" key="4">
    <source>
        <dbReference type="RuleBase" id="RU003939"/>
    </source>
</evidence>
<dbReference type="CDD" id="cd13831">
    <property type="entry name" value="HU"/>
    <property type="match status" value="1"/>
</dbReference>